<keyword evidence="6" id="KW-0808">Transferase</keyword>
<reference evidence="6 7" key="1">
    <citation type="journal article" date="2013" name="Antonie Van Leeuwenhoek">
        <title>Paracoccus zhejiangensis sp. nov., isolated from activated sludge in wastewater-treatment system.</title>
        <authorList>
            <person name="Wu Z.G."/>
            <person name="Zhang D.F."/>
            <person name="Liu Y.L."/>
            <person name="Wang F."/>
            <person name="Jiang X."/>
            <person name="Li C."/>
            <person name="Li S.P."/>
            <person name="Hong Q."/>
            <person name="Li W.J."/>
        </authorList>
    </citation>
    <scope>NUCLEOTIDE SEQUENCE [LARGE SCALE GENOMIC DNA]</scope>
    <source>
        <strain evidence="6 7">J6</strain>
        <plasmid evidence="7">Plasmid ppz01</plasmid>
    </source>
</reference>
<name>A0A2H5F4M8_9RHOB</name>
<keyword evidence="5" id="KW-0460">Magnesium</keyword>
<geneLocation type="plasmid" evidence="7">
    <name>ppz01</name>
</geneLocation>
<sequence length="230" mass="24218">MTKLYDDDASLFALMKTRLFTAVVGDVLDQMGLMRQFLPAGIAPLDPSHVIAGRAMPVLEADVFGTADGAAGPLTAKPFGLMLEALDNLRAGEVYIAAGASMNYALWGELMSARAIHLGAAGAVLDGYIRDSRGIRALGFPAFGRGVYAQDQGPRGKVIDFRCGLEIGGVAIQPGDLIFGDAEGVLVIPREAEAEAIRRALEKAETEGEVEKAIRSGMSAVDAMNTFGVM</sequence>
<keyword evidence="6" id="KW-0614">Plasmid</keyword>
<dbReference type="KEGG" id="pzh:CX676_19550"/>
<protein>
    <recommendedName>
        <fullName evidence="2">Putative 4-hydroxy-4-methyl-2-oxoglutarate aldolase</fullName>
    </recommendedName>
    <alternativeName>
        <fullName evidence="3">Regulator of ribonuclease activity homolog</fullName>
    </alternativeName>
    <alternativeName>
        <fullName evidence="4">RraA-like protein</fullName>
    </alternativeName>
</protein>
<keyword evidence="5" id="KW-0479">Metal-binding</keyword>
<dbReference type="GO" id="GO:0047443">
    <property type="term" value="F:4-hydroxy-4-methyl-2-oxoglutarate aldolase activity"/>
    <property type="evidence" value="ECO:0007669"/>
    <property type="project" value="TreeGrafter"/>
</dbReference>
<comment type="cofactor">
    <cofactor evidence="5">
        <name>Mg(2+)</name>
        <dbReference type="ChEBI" id="CHEBI:18420"/>
    </cofactor>
</comment>
<keyword evidence="7" id="KW-1185">Reference proteome</keyword>
<dbReference type="GO" id="GO:0032259">
    <property type="term" value="P:methylation"/>
    <property type="evidence" value="ECO:0007669"/>
    <property type="project" value="UniProtKB-KW"/>
</dbReference>
<organism evidence="6 7">
    <name type="scientific">Paracoccus zhejiangensis</name>
    <dbReference type="NCBI Taxonomy" id="1077935"/>
    <lineage>
        <taxon>Bacteria</taxon>
        <taxon>Pseudomonadati</taxon>
        <taxon>Pseudomonadota</taxon>
        <taxon>Alphaproteobacteria</taxon>
        <taxon>Rhodobacterales</taxon>
        <taxon>Paracoccaceae</taxon>
        <taxon>Paracoccus</taxon>
    </lineage>
</organism>
<dbReference type="PANTHER" id="PTHR33254:SF4">
    <property type="entry name" value="4-HYDROXY-4-METHYL-2-OXOGLUTARATE ALDOLASE 3-RELATED"/>
    <property type="match status" value="1"/>
</dbReference>
<evidence type="ECO:0000313" key="7">
    <source>
        <dbReference type="Proteomes" id="UP000234530"/>
    </source>
</evidence>
<dbReference type="GO" id="GO:0008948">
    <property type="term" value="F:oxaloacetate decarboxylase activity"/>
    <property type="evidence" value="ECO:0007669"/>
    <property type="project" value="TreeGrafter"/>
</dbReference>
<gene>
    <name evidence="6" type="ORF">CX676_19550</name>
</gene>
<evidence type="ECO:0000256" key="4">
    <source>
        <dbReference type="ARBA" id="ARBA00030169"/>
    </source>
</evidence>
<evidence type="ECO:0000256" key="1">
    <source>
        <dbReference type="ARBA" id="ARBA00001968"/>
    </source>
</evidence>
<evidence type="ECO:0000256" key="3">
    <source>
        <dbReference type="ARBA" id="ARBA00029596"/>
    </source>
</evidence>
<dbReference type="Pfam" id="PF03737">
    <property type="entry name" value="RraA-like"/>
    <property type="match status" value="1"/>
</dbReference>
<dbReference type="GO" id="GO:0046872">
    <property type="term" value="F:metal ion binding"/>
    <property type="evidence" value="ECO:0007669"/>
    <property type="project" value="UniProtKB-KW"/>
</dbReference>
<feature type="binding site" evidence="5">
    <location>
        <position position="131"/>
    </location>
    <ligand>
        <name>Mg(2+)</name>
        <dbReference type="ChEBI" id="CHEBI:18420"/>
    </ligand>
</feature>
<dbReference type="RefSeq" id="WP_101754479.1">
    <property type="nucleotide sequence ID" value="NZ_CP025431.1"/>
</dbReference>
<comment type="cofactor">
    <cofactor evidence="1">
        <name>a divalent metal cation</name>
        <dbReference type="ChEBI" id="CHEBI:60240"/>
    </cofactor>
</comment>
<feature type="binding site" evidence="5">
    <location>
        <begin position="108"/>
        <end position="111"/>
    </location>
    <ligand>
        <name>substrate</name>
    </ligand>
</feature>
<feature type="binding site" evidence="5">
    <location>
        <position position="130"/>
    </location>
    <ligand>
        <name>substrate</name>
    </ligand>
</feature>
<dbReference type="PANTHER" id="PTHR33254">
    <property type="entry name" value="4-HYDROXY-4-METHYL-2-OXOGLUTARATE ALDOLASE 3-RELATED"/>
    <property type="match status" value="1"/>
</dbReference>
<dbReference type="InterPro" id="IPR005493">
    <property type="entry name" value="RraA/RraA-like"/>
</dbReference>
<dbReference type="SUPFAM" id="SSF89562">
    <property type="entry name" value="RraA-like"/>
    <property type="match status" value="1"/>
</dbReference>
<dbReference type="Proteomes" id="UP000234530">
    <property type="component" value="Plasmid pPZ01"/>
</dbReference>
<evidence type="ECO:0000313" key="6">
    <source>
        <dbReference type="EMBL" id="AUH66508.1"/>
    </source>
</evidence>
<proteinExistence type="predicted"/>
<keyword evidence="6" id="KW-0489">Methyltransferase</keyword>
<dbReference type="Gene3D" id="3.50.30.40">
    <property type="entry name" value="Ribonuclease E inhibitor RraA/RraA-like"/>
    <property type="match status" value="1"/>
</dbReference>
<evidence type="ECO:0000256" key="5">
    <source>
        <dbReference type="PIRSR" id="PIRSR605493-1"/>
    </source>
</evidence>
<dbReference type="OrthoDB" id="9812532at2"/>
<accession>A0A2H5F4M8</accession>
<dbReference type="AlphaFoldDB" id="A0A2H5F4M8"/>
<evidence type="ECO:0000256" key="2">
    <source>
        <dbReference type="ARBA" id="ARBA00016549"/>
    </source>
</evidence>
<dbReference type="EMBL" id="CP025431">
    <property type="protein sequence ID" value="AUH66508.1"/>
    <property type="molecule type" value="Genomic_DNA"/>
</dbReference>
<dbReference type="CDD" id="cd16841">
    <property type="entry name" value="RraA_family"/>
    <property type="match status" value="1"/>
</dbReference>
<dbReference type="GO" id="GO:0008168">
    <property type="term" value="F:methyltransferase activity"/>
    <property type="evidence" value="ECO:0007669"/>
    <property type="project" value="UniProtKB-KW"/>
</dbReference>
<dbReference type="InterPro" id="IPR036704">
    <property type="entry name" value="RraA/RraA-like_sf"/>
</dbReference>